<evidence type="ECO:0000256" key="1">
    <source>
        <dbReference type="SAM" id="Phobius"/>
    </source>
</evidence>
<dbReference type="AlphaFoldDB" id="A0A4V2FSN6"/>
<name>A0A4V2FSN6_9BURK</name>
<comment type="caution">
    <text evidence="2">The sequence shown here is derived from an EMBL/GenBank/DDBJ whole genome shotgun (WGS) entry which is preliminary data.</text>
</comment>
<accession>A0A4V2FSN6</accession>
<feature type="transmembrane region" description="Helical" evidence="1">
    <location>
        <begin position="112"/>
        <end position="132"/>
    </location>
</feature>
<feature type="transmembrane region" description="Helical" evidence="1">
    <location>
        <begin position="71"/>
        <end position="91"/>
    </location>
</feature>
<evidence type="ECO:0000313" key="3">
    <source>
        <dbReference type="Proteomes" id="UP000293671"/>
    </source>
</evidence>
<gene>
    <name evidence="2" type="ORF">EV670_2731</name>
</gene>
<dbReference type="RefSeq" id="WP_242616971.1">
    <property type="nucleotide sequence ID" value="NZ_SHKP01000007.1"/>
</dbReference>
<organism evidence="2 3">
    <name type="scientific">Rivibacter subsaxonicus</name>
    <dbReference type="NCBI Taxonomy" id="457575"/>
    <lineage>
        <taxon>Bacteria</taxon>
        <taxon>Pseudomonadati</taxon>
        <taxon>Pseudomonadota</taxon>
        <taxon>Betaproteobacteria</taxon>
        <taxon>Burkholderiales</taxon>
        <taxon>Rivibacter</taxon>
    </lineage>
</organism>
<protein>
    <recommendedName>
        <fullName evidence="4">Mercuric transport protein MerT</fullName>
    </recommendedName>
</protein>
<reference evidence="2 3" key="1">
    <citation type="submission" date="2019-02" db="EMBL/GenBank/DDBJ databases">
        <title>Genomic Encyclopedia of Type Strains, Phase IV (KMG-IV): sequencing the most valuable type-strain genomes for metagenomic binning, comparative biology and taxonomic classification.</title>
        <authorList>
            <person name="Goeker M."/>
        </authorList>
    </citation>
    <scope>NUCLEOTIDE SEQUENCE [LARGE SCALE GENOMIC DNA]</scope>
    <source>
        <strain evidence="2 3">DSM 19570</strain>
    </source>
</reference>
<sequence length="138" mass="13990">MSGLSVVPTTDDGSQARRGGFAAAAAALLTSSATLVCCALPAMLVALGAGAVLSSLVAAVPQLVWLSEHKAAVFGIAAAMLALAGVLQWRARSAPCPIDPALRDACLRIRKLSARVYLASVALFLGGGWFAFIQPALA</sequence>
<proteinExistence type="predicted"/>
<keyword evidence="1" id="KW-0812">Transmembrane</keyword>
<keyword evidence="3" id="KW-1185">Reference proteome</keyword>
<evidence type="ECO:0008006" key="4">
    <source>
        <dbReference type="Google" id="ProtNLM"/>
    </source>
</evidence>
<dbReference type="Proteomes" id="UP000293671">
    <property type="component" value="Unassembled WGS sequence"/>
</dbReference>
<dbReference type="EMBL" id="SHKP01000007">
    <property type="protein sequence ID" value="RZT94985.1"/>
    <property type="molecule type" value="Genomic_DNA"/>
</dbReference>
<evidence type="ECO:0000313" key="2">
    <source>
        <dbReference type="EMBL" id="RZT94985.1"/>
    </source>
</evidence>
<keyword evidence="1" id="KW-1133">Transmembrane helix</keyword>
<feature type="transmembrane region" description="Helical" evidence="1">
    <location>
        <begin position="20"/>
        <end position="37"/>
    </location>
</feature>
<keyword evidence="1" id="KW-0472">Membrane</keyword>
<feature type="transmembrane region" description="Helical" evidence="1">
    <location>
        <begin position="44"/>
        <end position="65"/>
    </location>
</feature>